<keyword evidence="8 12" id="KW-0368">Histidine biosynthesis</keyword>
<gene>
    <name evidence="14" type="ORF">CHS0354_018522</name>
</gene>
<dbReference type="HAMAP" id="MF_00278">
    <property type="entry name" value="HisH"/>
    <property type="match status" value="1"/>
</dbReference>
<dbReference type="InterPro" id="IPR029062">
    <property type="entry name" value="Class_I_gatase-like"/>
</dbReference>
<evidence type="ECO:0000256" key="7">
    <source>
        <dbReference type="ARBA" id="ARBA00022962"/>
    </source>
</evidence>
<comment type="similarity">
    <text evidence="4 12">Belongs to the imidazoleglycerol-phosphate dehydratase family.</text>
</comment>
<protein>
    <recommendedName>
        <fullName evidence="12">Imidazoleglycerol-phosphate dehydratase</fullName>
        <ecNumber evidence="12">4.2.1.19</ecNumber>
    </recommendedName>
</protein>
<dbReference type="PROSITE" id="PS51273">
    <property type="entry name" value="GATASE_TYPE_1"/>
    <property type="match status" value="1"/>
</dbReference>
<dbReference type="Gene3D" id="3.40.50.880">
    <property type="match status" value="1"/>
</dbReference>
<keyword evidence="6" id="KW-0378">Hydrolase</keyword>
<reference evidence="14" key="2">
    <citation type="journal article" date="2021" name="Genome Biol. Evol.">
        <title>Developing a high-quality reference genome for a parasitic bivalve with doubly uniparental inheritance (Bivalvia: Unionida).</title>
        <authorList>
            <person name="Smith C.H."/>
        </authorList>
    </citation>
    <scope>NUCLEOTIDE SEQUENCE</scope>
    <source>
        <strain evidence="14">CHS0354</strain>
        <tissue evidence="14">Mantle</tissue>
    </source>
</reference>
<comment type="catalytic activity">
    <reaction evidence="1 12">
        <text>D-erythro-1-(imidazol-4-yl)glycerol 3-phosphate = 3-(imidazol-4-yl)-2-oxopropyl phosphate + H2O</text>
        <dbReference type="Rhea" id="RHEA:11040"/>
        <dbReference type="ChEBI" id="CHEBI:15377"/>
        <dbReference type="ChEBI" id="CHEBI:57766"/>
        <dbReference type="ChEBI" id="CHEBI:58278"/>
        <dbReference type="EC" id="4.2.1.19"/>
    </reaction>
</comment>
<keyword evidence="9 12" id="KW-0456">Lyase</keyword>
<accession>A0AAE0TB27</accession>
<comment type="pathway">
    <text evidence="2 12">Amino-acid biosynthesis; L-histidine biosynthesis; L-histidine from 5-phospho-alpha-D-ribose 1-diphosphate: step 6/9.</text>
</comment>
<comment type="caution">
    <text evidence="14">The sequence shown here is derived from an EMBL/GenBank/DDBJ whole genome shotgun (WGS) entry which is preliminary data.</text>
</comment>
<evidence type="ECO:0000256" key="9">
    <source>
        <dbReference type="ARBA" id="ARBA00023239"/>
    </source>
</evidence>
<dbReference type="GO" id="GO:0004424">
    <property type="term" value="F:imidazoleglycerol-phosphate dehydratase activity"/>
    <property type="evidence" value="ECO:0007669"/>
    <property type="project" value="UniProtKB-EC"/>
</dbReference>
<dbReference type="InterPro" id="IPR038494">
    <property type="entry name" value="IGPD_sf"/>
</dbReference>
<dbReference type="PANTHER" id="PTHR23133:SF2">
    <property type="entry name" value="IMIDAZOLEGLYCEROL-PHOSPHATE DEHYDRATASE"/>
    <property type="match status" value="1"/>
</dbReference>
<evidence type="ECO:0000256" key="3">
    <source>
        <dbReference type="ARBA" id="ARBA00005091"/>
    </source>
</evidence>
<reference evidence="14" key="3">
    <citation type="submission" date="2023-05" db="EMBL/GenBank/DDBJ databases">
        <authorList>
            <person name="Smith C.H."/>
        </authorList>
    </citation>
    <scope>NUCLEOTIDE SEQUENCE</scope>
    <source>
        <strain evidence="14">CHS0354</strain>
        <tissue evidence="14">Mantle</tissue>
    </source>
</reference>
<dbReference type="PROSITE" id="PS00955">
    <property type="entry name" value="IGP_DEHYDRATASE_2"/>
    <property type="match status" value="1"/>
</dbReference>
<dbReference type="Proteomes" id="UP001195483">
    <property type="component" value="Unassembled WGS sequence"/>
</dbReference>
<evidence type="ECO:0000256" key="2">
    <source>
        <dbReference type="ARBA" id="ARBA00005047"/>
    </source>
</evidence>
<dbReference type="InterPro" id="IPR017926">
    <property type="entry name" value="GATASE"/>
</dbReference>
<evidence type="ECO:0000256" key="4">
    <source>
        <dbReference type="ARBA" id="ARBA00007481"/>
    </source>
</evidence>
<dbReference type="NCBIfam" id="TIGR01855">
    <property type="entry name" value="IMP_synth_hisH"/>
    <property type="match status" value="1"/>
</dbReference>
<evidence type="ECO:0000256" key="6">
    <source>
        <dbReference type="ARBA" id="ARBA00022801"/>
    </source>
</evidence>
<evidence type="ECO:0000256" key="12">
    <source>
        <dbReference type="RuleBase" id="RU000598"/>
    </source>
</evidence>
<keyword evidence="7" id="KW-0315">Glutamine amidotransferase</keyword>
<sequence length="373" mass="41670">MTNRHSTISRKTKETDISAELSLNGSGQNRIETGIGFLNHMLTLMTFHGGFDLTLKAVGDTDVDAHHTIEDTGIVIGQAFKTALGDKAGIRRYASGYLPMDETLCRTALDISGRAYHVFRCDFQHALIGQFPTDMVVHFFRSLASEIGLTLHQEILYGDNDHHKAEALFKGRKCMIGIVNYRSGNIRNLQNALQLIGFESKLFDTPDGLEDTDKIIIPGVGAFGHGMDNLHRYGFAGALPQLVKQKKMLGICVGMQLMFEEGYEHGTHKGLGFFAGCVRMMDVPLKIPHIGWNRLHQKRQDPLLEKIPDGEWVYYVHSYVCEPTDSDVIIADTEYGKRFCGIAGRDGIYGVQFHPEKSAESGIQLLKNFCRME</sequence>
<dbReference type="InterPro" id="IPR020568">
    <property type="entry name" value="Ribosomal_Su5_D2-typ_SF"/>
</dbReference>
<evidence type="ECO:0000313" key="14">
    <source>
        <dbReference type="EMBL" id="KAK3606926.1"/>
    </source>
</evidence>
<keyword evidence="5" id="KW-0028">Amino-acid biosynthesis</keyword>
<dbReference type="InterPro" id="IPR000807">
    <property type="entry name" value="ImidazoleglycerolP_deHydtase"/>
</dbReference>
<dbReference type="CDD" id="cd01748">
    <property type="entry name" value="GATase1_IGP_Synthase"/>
    <property type="match status" value="1"/>
</dbReference>
<dbReference type="AlphaFoldDB" id="A0AAE0TB27"/>
<dbReference type="CDD" id="cd07914">
    <property type="entry name" value="IGPD"/>
    <property type="match status" value="1"/>
</dbReference>
<name>A0AAE0TB27_9BIVA</name>
<dbReference type="SUPFAM" id="SSF54211">
    <property type="entry name" value="Ribosomal protein S5 domain 2-like"/>
    <property type="match status" value="2"/>
</dbReference>
<dbReference type="Gene3D" id="3.30.230.40">
    <property type="entry name" value="Imidazole glycerol phosphate dehydratase, domain 1"/>
    <property type="match status" value="2"/>
</dbReference>
<comment type="catalytic activity">
    <reaction evidence="10">
        <text>5-[(5-phospho-1-deoxy-D-ribulos-1-ylimino)methylamino]-1-(5-phospho-beta-D-ribosyl)imidazole-4-carboxamide + L-glutamine = D-erythro-1-(imidazol-4-yl)glycerol 3-phosphate + 5-amino-1-(5-phospho-beta-D-ribosyl)imidazole-4-carboxamide + L-glutamate + H(+)</text>
        <dbReference type="Rhea" id="RHEA:24793"/>
        <dbReference type="ChEBI" id="CHEBI:15378"/>
        <dbReference type="ChEBI" id="CHEBI:29985"/>
        <dbReference type="ChEBI" id="CHEBI:58278"/>
        <dbReference type="ChEBI" id="CHEBI:58359"/>
        <dbReference type="ChEBI" id="CHEBI:58475"/>
        <dbReference type="ChEBI" id="CHEBI:58525"/>
        <dbReference type="EC" id="4.3.2.10"/>
    </reaction>
</comment>
<dbReference type="Pfam" id="PF00475">
    <property type="entry name" value="IGPD"/>
    <property type="match status" value="1"/>
</dbReference>
<dbReference type="SUPFAM" id="SSF52317">
    <property type="entry name" value="Class I glutamine amidotransferase-like"/>
    <property type="match status" value="1"/>
</dbReference>
<comment type="catalytic activity">
    <reaction evidence="11">
        <text>L-glutamine + H2O = L-glutamate + NH4(+)</text>
        <dbReference type="Rhea" id="RHEA:15889"/>
        <dbReference type="ChEBI" id="CHEBI:15377"/>
        <dbReference type="ChEBI" id="CHEBI:28938"/>
        <dbReference type="ChEBI" id="CHEBI:29985"/>
        <dbReference type="ChEBI" id="CHEBI:58359"/>
        <dbReference type="EC" id="3.5.1.2"/>
    </reaction>
</comment>
<dbReference type="FunFam" id="3.30.230.40:FF:000003">
    <property type="entry name" value="Imidazoleglycerol-phosphate dehydratase HisB"/>
    <property type="match status" value="1"/>
</dbReference>
<evidence type="ECO:0000313" key="15">
    <source>
        <dbReference type="Proteomes" id="UP001195483"/>
    </source>
</evidence>
<dbReference type="Pfam" id="PF00117">
    <property type="entry name" value="GATase"/>
    <property type="match status" value="1"/>
</dbReference>
<dbReference type="EMBL" id="JAEAOA010001141">
    <property type="protein sequence ID" value="KAK3606926.1"/>
    <property type="molecule type" value="Genomic_DNA"/>
</dbReference>
<dbReference type="InterPro" id="IPR010139">
    <property type="entry name" value="Imidazole-glycPsynth_HisH"/>
</dbReference>
<evidence type="ECO:0000256" key="1">
    <source>
        <dbReference type="ARBA" id="ARBA00001723"/>
    </source>
</evidence>
<evidence type="ECO:0000259" key="13">
    <source>
        <dbReference type="Pfam" id="PF00117"/>
    </source>
</evidence>
<evidence type="ECO:0000256" key="11">
    <source>
        <dbReference type="ARBA" id="ARBA00049534"/>
    </source>
</evidence>
<comment type="pathway">
    <text evidence="3">Amino-acid biosynthesis; L-histidine biosynthesis; L-histidine from 5-phospho-alpha-D-ribose 1-diphosphate: step 5/9.</text>
</comment>
<dbReference type="NCBIfam" id="NF002111">
    <property type="entry name" value="PRK00951.2-1"/>
    <property type="match status" value="1"/>
</dbReference>
<feature type="domain" description="Glutamine amidotransferase" evidence="13">
    <location>
        <begin position="179"/>
        <end position="370"/>
    </location>
</feature>
<dbReference type="GO" id="GO:0000105">
    <property type="term" value="P:L-histidine biosynthetic process"/>
    <property type="evidence" value="ECO:0007669"/>
    <property type="project" value="UniProtKB-KW"/>
</dbReference>
<evidence type="ECO:0000256" key="5">
    <source>
        <dbReference type="ARBA" id="ARBA00022605"/>
    </source>
</evidence>
<dbReference type="PROSITE" id="PS00954">
    <property type="entry name" value="IGP_DEHYDRATASE_1"/>
    <property type="match status" value="1"/>
</dbReference>
<dbReference type="PANTHER" id="PTHR23133">
    <property type="entry name" value="IMIDAZOLEGLYCEROL-PHOSPHATE DEHYDRATASE HIS7"/>
    <property type="match status" value="1"/>
</dbReference>
<keyword evidence="15" id="KW-1185">Reference proteome</keyword>
<proteinExistence type="inferred from homology"/>
<dbReference type="GO" id="GO:0004359">
    <property type="term" value="F:glutaminase activity"/>
    <property type="evidence" value="ECO:0007669"/>
    <property type="project" value="UniProtKB-EC"/>
</dbReference>
<evidence type="ECO:0000256" key="8">
    <source>
        <dbReference type="ARBA" id="ARBA00023102"/>
    </source>
</evidence>
<dbReference type="HAMAP" id="MF_00076">
    <property type="entry name" value="HisB"/>
    <property type="match status" value="1"/>
</dbReference>
<evidence type="ECO:0000256" key="10">
    <source>
        <dbReference type="ARBA" id="ARBA00047838"/>
    </source>
</evidence>
<dbReference type="EC" id="4.2.1.19" evidence="12"/>
<reference evidence="14" key="1">
    <citation type="journal article" date="2021" name="Genome Biol. Evol.">
        <title>A High-Quality Reference Genome for a Parasitic Bivalve with Doubly Uniparental Inheritance (Bivalvia: Unionida).</title>
        <authorList>
            <person name="Smith C.H."/>
        </authorList>
    </citation>
    <scope>NUCLEOTIDE SEQUENCE</scope>
    <source>
        <strain evidence="14">CHS0354</strain>
    </source>
</reference>
<dbReference type="InterPro" id="IPR020565">
    <property type="entry name" value="ImidazoleglycerP_deHydtase_CS"/>
</dbReference>
<dbReference type="GO" id="GO:0016763">
    <property type="term" value="F:pentosyltransferase activity"/>
    <property type="evidence" value="ECO:0007669"/>
    <property type="project" value="InterPro"/>
</dbReference>
<organism evidence="14 15">
    <name type="scientific">Potamilus streckersoni</name>
    <dbReference type="NCBI Taxonomy" id="2493646"/>
    <lineage>
        <taxon>Eukaryota</taxon>
        <taxon>Metazoa</taxon>
        <taxon>Spiralia</taxon>
        <taxon>Lophotrochozoa</taxon>
        <taxon>Mollusca</taxon>
        <taxon>Bivalvia</taxon>
        <taxon>Autobranchia</taxon>
        <taxon>Heteroconchia</taxon>
        <taxon>Palaeoheterodonta</taxon>
        <taxon>Unionida</taxon>
        <taxon>Unionoidea</taxon>
        <taxon>Unionidae</taxon>
        <taxon>Ambleminae</taxon>
        <taxon>Lampsilini</taxon>
        <taxon>Potamilus</taxon>
    </lineage>
</organism>